<comment type="subcellular location">
    <subcellularLocation>
        <location evidence="1">Membrane</location>
        <topology evidence="1">Multi-pass membrane protein</topology>
    </subcellularLocation>
</comment>
<feature type="transmembrane region" description="Helical" evidence="6">
    <location>
        <begin position="301"/>
        <end position="322"/>
    </location>
</feature>
<evidence type="ECO:0000256" key="2">
    <source>
        <dbReference type="ARBA" id="ARBA00022692"/>
    </source>
</evidence>
<proteinExistence type="predicted"/>
<keyword evidence="3 6" id="KW-1133">Transmembrane helix</keyword>
<dbReference type="GO" id="GO:0005886">
    <property type="term" value="C:plasma membrane"/>
    <property type="evidence" value="ECO:0007669"/>
    <property type="project" value="TreeGrafter"/>
</dbReference>
<feature type="transmembrane region" description="Helical" evidence="6">
    <location>
        <begin position="113"/>
        <end position="131"/>
    </location>
</feature>
<feature type="transmembrane region" description="Helical" evidence="6">
    <location>
        <begin position="82"/>
        <end position="101"/>
    </location>
</feature>
<feature type="transmembrane region" description="Helical" evidence="6">
    <location>
        <begin position="171"/>
        <end position="196"/>
    </location>
</feature>
<feature type="transmembrane region" description="Helical" evidence="6">
    <location>
        <begin position="369"/>
        <end position="392"/>
    </location>
</feature>
<dbReference type="AlphaFoldDB" id="A0A9P8XWR3"/>
<name>A0A9P8XWR3_9PEZI</name>
<accession>A0A9P8XWR3</accession>
<dbReference type="InterPro" id="IPR020846">
    <property type="entry name" value="MFS_dom"/>
</dbReference>
<dbReference type="Pfam" id="PF07690">
    <property type="entry name" value="MFS_1"/>
    <property type="match status" value="1"/>
</dbReference>
<feature type="domain" description="Major facilitator superfamily (MFS) profile" evidence="7">
    <location>
        <begin position="47"/>
        <end position="466"/>
    </location>
</feature>
<evidence type="ECO:0000256" key="1">
    <source>
        <dbReference type="ARBA" id="ARBA00004141"/>
    </source>
</evidence>
<dbReference type="PANTHER" id="PTHR23502">
    <property type="entry name" value="MAJOR FACILITATOR SUPERFAMILY"/>
    <property type="match status" value="1"/>
</dbReference>
<comment type="caution">
    <text evidence="8">The sequence shown here is derived from an EMBL/GenBank/DDBJ whole genome shotgun (WGS) entry which is preliminary data.</text>
</comment>
<feature type="transmembrane region" description="Helical" evidence="6">
    <location>
        <begin position="137"/>
        <end position="159"/>
    </location>
</feature>
<reference evidence="8" key="1">
    <citation type="journal article" date="2021" name="Nat. Commun.">
        <title>Genetic determinants of endophytism in the Arabidopsis root mycobiome.</title>
        <authorList>
            <person name="Mesny F."/>
            <person name="Miyauchi S."/>
            <person name="Thiergart T."/>
            <person name="Pickel B."/>
            <person name="Atanasova L."/>
            <person name="Karlsson M."/>
            <person name="Huettel B."/>
            <person name="Barry K.W."/>
            <person name="Haridas S."/>
            <person name="Chen C."/>
            <person name="Bauer D."/>
            <person name="Andreopoulos W."/>
            <person name="Pangilinan J."/>
            <person name="LaButti K."/>
            <person name="Riley R."/>
            <person name="Lipzen A."/>
            <person name="Clum A."/>
            <person name="Drula E."/>
            <person name="Henrissat B."/>
            <person name="Kohler A."/>
            <person name="Grigoriev I.V."/>
            <person name="Martin F.M."/>
            <person name="Hacquard S."/>
        </authorList>
    </citation>
    <scope>NUCLEOTIDE SEQUENCE</scope>
    <source>
        <strain evidence="8">MPI-CAGE-CH-0230</strain>
    </source>
</reference>
<dbReference type="GeneID" id="70184577"/>
<keyword evidence="2 6" id="KW-0812">Transmembrane</keyword>
<protein>
    <submittedName>
        <fullName evidence="8">MFS transporter</fullName>
    </submittedName>
</protein>
<keyword evidence="4 6" id="KW-0472">Membrane</keyword>
<evidence type="ECO:0000313" key="9">
    <source>
        <dbReference type="Proteomes" id="UP000756346"/>
    </source>
</evidence>
<evidence type="ECO:0000256" key="6">
    <source>
        <dbReference type="SAM" id="Phobius"/>
    </source>
</evidence>
<dbReference type="SUPFAM" id="SSF103473">
    <property type="entry name" value="MFS general substrate transporter"/>
    <property type="match status" value="1"/>
</dbReference>
<dbReference type="Proteomes" id="UP000756346">
    <property type="component" value="Unassembled WGS sequence"/>
</dbReference>
<dbReference type="RefSeq" id="XP_046008207.1">
    <property type="nucleotide sequence ID" value="XM_046155031.1"/>
</dbReference>
<evidence type="ECO:0000313" key="8">
    <source>
        <dbReference type="EMBL" id="KAH7024659.1"/>
    </source>
</evidence>
<evidence type="ECO:0000256" key="5">
    <source>
        <dbReference type="SAM" id="MobiDB-lite"/>
    </source>
</evidence>
<feature type="transmembrane region" description="Helical" evidence="6">
    <location>
        <begin position="436"/>
        <end position="457"/>
    </location>
</feature>
<gene>
    <name evidence="8" type="ORF">B0I36DRAFT_331799</name>
</gene>
<dbReference type="InterPro" id="IPR011701">
    <property type="entry name" value="MFS"/>
</dbReference>
<dbReference type="EMBL" id="JAGTJQ010000009">
    <property type="protein sequence ID" value="KAH7024659.1"/>
    <property type="molecule type" value="Genomic_DNA"/>
</dbReference>
<keyword evidence="9" id="KW-1185">Reference proteome</keyword>
<feature type="transmembrane region" description="Helical" evidence="6">
    <location>
        <begin position="263"/>
        <end position="281"/>
    </location>
</feature>
<evidence type="ECO:0000256" key="4">
    <source>
        <dbReference type="ARBA" id="ARBA00023136"/>
    </source>
</evidence>
<feature type="transmembrane region" description="Helical" evidence="6">
    <location>
        <begin position="413"/>
        <end position="430"/>
    </location>
</feature>
<feature type="transmembrane region" description="Helical" evidence="6">
    <location>
        <begin position="45"/>
        <end position="62"/>
    </location>
</feature>
<dbReference type="Gene3D" id="1.20.1250.20">
    <property type="entry name" value="MFS general substrate transporter like domains"/>
    <property type="match status" value="1"/>
</dbReference>
<dbReference type="PANTHER" id="PTHR23502:SF64">
    <property type="entry name" value="TRANSPORTER, PUTATIVE (AFU_ORTHOLOGUE AFUA_3G11760)-RELATED"/>
    <property type="match status" value="1"/>
</dbReference>
<feature type="region of interest" description="Disordered" evidence="5">
    <location>
        <begin position="468"/>
        <end position="512"/>
    </location>
</feature>
<organism evidence="8 9">
    <name type="scientific">Microdochium trichocladiopsis</name>
    <dbReference type="NCBI Taxonomy" id="1682393"/>
    <lineage>
        <taxon>Eukaryota</taxon>
        <taxon>Fungi</taxon>
        <taxon>Dikarya</taxon>
        <taxon>Ascomycota</taxon>
        <taxon>Pezizomycotina</taxon>
        <taxon>Sordariomycetes</taxon>
        <taxon>Xylariomycetidae</taxon>
        <taxon>Xylariales</taxon>
        <taxon>Microdochiaceae</taxon>
        <taxon>Microdochium</taxon>
    </lineage>
</organism>
<dbReference type="OrthoDB" id="3066029at2759"/>
<dbReference type="InterPro" id="IPR036259">
    <property type="entry name" value="MFS_trans_sf"/>
</dbReference>
<sequence length="512" mass="55794">MSRTQSRASTTRNSTSAGSSPLALVTSVLEVPDEFYDTHSRRRKTALVCFCSFCAFLSPVSSTANLSATPEISHEFGTTGSVINLSNAVYLLFMGISPMFVGPMSQVFGRRMVNIVAAWGFLASSIGSALSPNITCFFIMRIITAIFGTAFILAGNAVISDIYRPVERGTATGFLLIGMLVGPAFGPFLGGVIVTYTTWRVIFWLQTGLAGLALAGSYLILPETIYHLRWDDLAGFSGQQRVKVLWSMVNPVRVVRLWRYPNVTLAGLASASLLWNMYGLLAPIRYTLNPRYNLTTPMQGGFFYLAPGLGYLTGTFFGGRWADWMVRRWIKKRNGERVAEDRLRAAAPFIVVVAACILVYGWTVEKDVGGIPLTVVVMFLQGVAQLQAFPALNVYCLDVMPGRSAEVIGSNYAMRYLAATVSIAIVLPAIQSIGVGWYSTISAALLVASAGGLAYNVRYGRMMRDKIDDKRRAQQEAQRQRRQRKHATPAEAEAVGVPATETETETGTGKAG</sequence>
<feature type="compositionally biased region" description="Low complexity" evidence="5">
    <location>
        <begin position="489"/>
        <end position="512"/>
    </location>
</feature>
<dbReference type="GO" id="GO:0022857">
    <property type="term" value="F:transmembrane transporter activity"/>
    <property type="evidence" value="ECO:0007669"/>
    <property type="project" value="InterPro"/>
</dbReference>
<evidence type="ECO:0000256" key="3">
    <source>
        <dbReference type="ARBA" id="ARBA00022989"/>
    </source>
</evidence>
<feature type="transmembrane region" description="Helical" evidence="6">
    <location>
        <begin position="343"/>
        <end position="363"/>
    </location>
</feature>
<dbReference type="PROSITE" id="PS50850">
    <property type="entry name" value="MFS"/>
    <property type="match status" value="1"/>
</dbReference>
<evidence type="ECO:0000259" key="7">
    <source>
        <dbReference type="PROSITE" id="PS50850"/>
    </source>
</evidence>
<feature type="transmembrane region" description="Helical" evidence="6">
    <location>
        <begin position="202"/>
        <end position="221"/>
    </location>
</feature>